<organism evidence="3 4">
    <name type="scientific">Azospirillum oleiclasticum</name>
    <dbReference type="NCBI Taxonomy" id="2735135"/>
    <lineage>
        <taxon>Bacteria</taxon>
        <taxon>Pseudomonadati</taxon>
        <taxon>Pseudomonadota</taxon>
        <taxon>Alphaproteobacteria</taxon>
        <taxon>Rhodospirillales</taxon>
        <taxon>Azospirillaceae</taxon>
        <taxon>Azospirillum</taxon>
    </lineage>
</organism>
<gene>
    <name evidence="3" type="ORF">HND93_07415</name>
</gene>
<dbReference type="Pfam" id="PF12706">
    <property type="entry name" value="Lactamase_B_2"/>
    <property type="match status" value="1"/>
</dbReference>
<dbReference type="Gene3D" id="3.60.15.10">
    <property type="entry name" value="Ribonuclease Z/Hydroxyacylglutathione hydrolase-like"/>
    <property type="match status" value="1"/>
</dbReference>
<dbReference type="InterPro" id="IPR001279">
    <property type="entry name" value="Metallo-B-lactamas"/>
</dbReference>
<dbReference type="InterPro" id="IPR036866">
    <property type="entry name" value="RibonucZ/Hydroxyglut_hydro"/>
</dbReference>
<comment type="caution">
    <text evidence="3">The sequence shown here is derived from an EMBL/GenBank/DDBJ whole genome shotgun (WGS) entry which is preliminary data.</text>
</comment>
<name>A0ABX2TA34_9PROT</name>
<proteinExistence type="predicted"/>
<dbReference type="Proteomes" id="UP000584642">
    <property type="component" value="Unassembled WGS sequence"/>
</dbReference>
<feature type="region of interest" description="Disordered" evidence="1">
    <location>
        <begin position="1"/>
        <end position="35"/>
    </location>
</feature>
<dbReference type="PANTHER" id="PTHR15032">
    <property type="entry name" value="N-ACYL-PHOSPHATIDYLETHANOLAMINE-HYDROLYZING PHOSPHOLIPASE D"/>
    <property type="match status" value="1"/>
</dbReference>
<protein>
    <submittedName>
        <fullName evidence="3">Metallo-hydrolase/oxidoreductase</fullName>
    </submittedName>
</protein>
<evidence type="ECO:0000313" key="4">
    <source>
        <dbReference type="Proteomes" id="UP000584642"/>
    </source>
</evidence>
<evidence type="ECO:0000259" key="2">
    <source>
        <dbReference type="Pfam" id="PF12706"/>
    </source>
</evidence>
<dbReference type="SUPFAM" id="SSF56281">
    <property type="entry name" value="Metallo-hydrolase/oxidoreductase"/>
    <property type="match status" value="1"/>
</dbReference>
<dbReference type="PANTHER" id="PTHR15032:SF4">
    <property type="entry name" value="N-ACYL-PHOSPHATIDYLETHANOLAMINE-HYDROLYZING PHOSPHOLIPASE D"/>
    <property type="match status" value="1"/>
</dbReference>
<feature type="domain" description="Metallo-beta-lactamase" evidence="2">
    <location>
        <begin position="110"/>
        <end position="305"/>
    </location>
</feature>
<dbReference type="EMBL" id="JABFDB010000002">
    <property type="protein sequence ID" value="NYZ19535.1"/>
    <property type="molecule type" value="Genomic_DNA"/>
</dbReference>
<sequence>MTAGRPAERSQSPRAPSEPIRNRVDAVPRPPRFPHSDHCDGRRFFNPHRSTDKSVLEVVRCFWRAEWPEWPMDIRDPSHPTPRPPAPGGVAVTHIGHATFLIQLDGLSLITDPVFSRRASPFSFYGPSRARPPGVRLEDLPKLDAVLLSHGHFDHADVPSLRSLARRFAPRAVTGLNQGTLLDRCGLRHIDELDWWEAAELPGGVRVTFVPAQHWTSRMPFRRNEALWGGFVVEGPSATVYFCGDSGYGPHFQQIGERFPRIDVALLPIGAFLPRWFMEPQHMDPADAVQAHRDLSPTVAFAMHYGVFRLTPEAIDAPVEGLHAARAAAGLPEHAFRTLGFGETATVYPERMGRLAPEAAQRNLDRASQEGGQT</sequence>
<keyword evidence="4" id="KW-1185">Reference proteome</keyword>
<evidence type="ECO:0000256" key="1">
    <source>
        <dbReference type="SAM" id="MobiDB-lite"/>
    </source>
</evidence>
<evidence type="ECO:0000313" key="3">
    <source>
        <dbReference type="EMBL" id="NYZ19535.1"/>
    </source>
</evidence>
<reference evidence="3 4" key="1">
    <citation type="submission" date="2020-05" db="EMBL/GenBank/DDBJ databases">
        <title>Azospirillum oleiclasticum sp. nov, a nitrogen-fixing and heavy crude oil-emulsifying bacterium isolated from the crude oil of Yumen Oilfield.</title>
        <authorList>
            <person name="Wu D."/>
            <person name="Cai M."/>
            <person name="Zhang X."/>
        </authorList>
    </citation>
    <scope>NUCLEOTIDE SEQUENCE [LARGE SCALE GENOMIC DNA]</scope>
    <source>
        <strain evidence="3 4">ROY-1-1-2</strain>
    </source>
</reference>
<accession>A0ABX2TA34</accession>